<organism evidence="1 2">
    <name type="scientific">Portunus trituberculatus</name>
    <name type="common">Swimming crab</name>
    <name type="synonym">Neptunus trituberculatus</name>
    <dbReference type="NCBI Taxonomy" id="210409"/>
    <lineage>
        <taxon>Eukaryota</taxon>
        <taxon>Metazoa</taxon>
        <taxon>Ecdysozoa</taxon>
        <taxon>Arthropoda</taxon>
        <taxon>Crustacea</taxon>
        <taxon>Multicrustacea</taxon>
        <taxon>Malacostraca</taxon>
        <taxon>Eumalacostraca</taxon>
        <taxon>Eucarida</taxon>
        <taxon>Decapoda</taxon>
        <taxon>Pleocyemata</taxon>
        <taxon>Brachyura</taxon>
        <taxon>Eubrachyura</taxon>
        <taxon>Portunoidea</taxon>
        <taxon>Portunidae</taxon>
        <taxon>Portuninae</taxon>
        <taxon>Portunus</taxon>
    </lineage>
</organism>
<sequence length="112" mass="13026">MTRSNVPLSLNFNRRMLALQNEEQVLGVTYDSRLTFKFHTKHIPKKPRRQDMVGLTVMFHVQVKQVSHLQLLRQPQWRPLVAMRAIAQTLGELLELIPDMAPVMMFSMPSLT</sequence>
<keyword evidence="2" id="KW-1185">Reference proteome</keyword>
<accession>A0A5B7GCN5</accession>
<name>A0A5B7GCN5_PORTR</name>
<gene>
    <name evidence="1" type="ORF">E2C01_049010</name>
</gene>
<dbReference type="EMBL" id="VSRR010012867">
    <property type="protein sequence ID" value="MPC55077.1"/>
    <property type="molecule type" value="Genomic_DNA"/>
</dbReference>
<reference evidence="1 2" key="1">
    <citation type="submission" date="2019-05" db="EMBL/GenBank/DDBJ databases">
        <title>Another draft genome of Portunus trituberculatus and its Hox gene families provides insights of decapod evolution.</title>
        <authorList>
            <person name="Jeong J.-H."/>
            <person name="Song I."/>
            <person name="Kim S."/>
            <person name="Choi T."/>
            <person name="Kim D."/>
            <person name="Ryu S."/>
            <person name="Kim W."/>
        </authorList>
    </citation>
    <scope>NUCLEOTIDE SEQUENCE [LARGE SCALE GENOMIC DNA]</scope>
    <source>
        <tissue evidence="1">Muscle</tissue>
    </source>
</reference>
<dbReference type="Proteomes" id="UP000324222">
    <property type="component" value="Unassembled WGS sequence"/>
</dbReference>
<dbReference type="AlphaFoldDB" id="A0A5B7GCN5"/>
<proteinExistence type="predicted"/>
<evidence type="ECO:0000313" key="2">
    <source>
        <dbReference type="Proteomes" id="UP000324222"/>
    </source>
</evidence>
<protein>
    <submittedName>
        <fullName evidence="1">Uncharacterized protein</fullName>
    </submittedName>
</protein>
<comment type="caution">
    <text evidence="1">The sequence shown here is derived from an EMBL/GenBank/DDBJ whole genome shotgun (WGS) entry which is preliminary data.</text>
</comment>
<evidence type="ECO:0000313" key="1">
    <source>
        <dbReference type="EMBL" id="MPC55077.1"/>
    </source>
</evidence>